<evidence type="ECO:0000256" key="5">
    <source>
        <dbReference type="ARBA" id="ARBA00023136"/>
    </source>
</evidence>
<dbReference type="PANTHER" id="PTHR43791">
    <property type="entry name" value="PERMEASE-RELATED"/>
    <property type="match status" value="1"/>
</dbReference>
<evidence type="ECO:0000256" key="6">
    <source>
        <dbReference type="SAM" id="Phobius"/>
    </source>
</evidence>
<feature type="transmembrane region" description="Helical" evidence="6">
    <location>
        <begin position="333"/>
        <end position="352"/>
    </location>
</feature>
<dbReference type="EMBL" id="FJOG01000058">
    <property type="protein sequence ID" value="CZR68642.1"/>
    <property type="molecule type" value="Genomic_DNA"/>
</dbReference>
<feature type="transmembrane region" description="Helical" evidence="6">
    <location>
        <begin position="358"/>
        <end position="382"/>
    </location>
</feature>
<dbReference type="Proteomes" id="UP000184330">
    <property type="component" value="Unassembled WGS sequence"/>
</dbReference>
<dbReference type="PANTHER" id="PTHR43791:SF9">
    <property type="entry name" value="MAJOR FACILITATOR-TYPE TRANSPORTER HXNP"/>
    <property type="match status" value="1"/>
</dbReference>
<proteinExistence type="predicted"/>
<keyword evidence="5 6" id="KW-0472">Membrane</keyword>
<evidence type="ECO:0000256" key="1">
    <source>
        <dbReference type="ARBA" id="ARBA00004141"/>
    </source>
</evidence>
<dbReference type="GO" id="GO:0016020">
    <property type="term" value="C:membrane"/>
    <property type="evidence" value="ECO:0007669"/>
    <property type="project" value="UniProtKB-SubCell"/>
</dbReference>
<dbReference type="SUPFAM" id="SSF103473">
    <property type="entry name" value="MFS general substrate transporter"/>
    <property type="match status" value="1"/>
</dbReference>
<evidence type="ECO:0000256" key="3">
    <source>
        <dbReference type="ARBA" id="ARBA00022692"/>
    </source>
</evidence>
<sequence length="486" mass="53368">MPLDTKDAVAASSDAEKGSGVNVPIVVEDGETFVADRAVERSLVRKLDFKLLPLLTLMYLFNSVDRSNLGNAKTDGLEKDLHMKGNEYANTLVIFYVTFSLLDLPSNLLLKKFTAKGSMTLLQCAAFDWAGLVTLRVIMGAFEAGFFAGTIFYLTTFYKRDEIAFRLAIFYGAATIAGAFSGLVAFAVFQIHSNIPGWKFLMIIEGGITVLLAGFASWWLPVSAVTCHWFTEEEKAVAKARMMQDSSKETDEKLNVKVAVKKILDWRILAYSIVAFSYGTGSSIVGNFLPQLVARLGYSSVKTNLYTVAPYCCGCVILLLTCRSSDHFRERSFHMAFAITLTLTGLIILATVDTEKNTAVAYFACFMLTSGAFTPSCIFHSWHNNNEATENGRAAITGFLVGAANSGGIFSSLSFNAKTAPNYIPAMYMGVAFQCFGICAVLSLGFWFRWDNRRRDKAQGVVLKPKDVSTSSLTGGYGDPNWRWTS</sequence>
<feature type="transmembrane region" description="Helical" evidence="6">
    <location>
        <begin position="200"/>
        <end position="220"/>
    </location>
</feature>
<feature type="transmembrane region" description="Helical" evidence="6">
    <location>
        <begin position="129"/>
        <end position="155"/>
    </location>
</feature>
<dbReference type="OrthoDB" id="2985014at2759"/>
<reference evidence="7 8" key="1">
    <citation type="submission" date="2016-03" db="EMBL/GenBank/DDBJ databases">
        <authorList>
            <person name="Ploux O."/>
        </authorList>
    </citation>
    <scope>NUCLEOTIDE SEQUENCE [LARGE SCALE GENOMIC DNA]</scope>
    <source>
        <strain evidence="7 8">UAMH 11012</strain>
    </source>
</reference>
<evidence type="ECO:0000313" key="8">
    <source>
        <dbReference type="Proteomes" id="UP000184330"/>
    </source>
</evidence>
<dbReference type="GO" id="GO:0022857">
    <property type="term" value="F:transmembrane transporter activity"/>
    <property type="evidence" value="ECO:0007669"/>
    <property type="project" value="InterPro"/>
</dbReference>
<evidence type="ECO:0000256" key="2">
    <source>
        <dbReference type="ARBA" id="ARBA00022448"/>
    </source>
</evidence>
<dbReference type="InterPro" id="IPR011701">
    <property type="entry name" value="MFS"/>
</dbReference>
<dbReference type="Pfam" id="PF07690">
    <property type="entry name" value="MFS_1"/>
    <property type="match status" value="1"/>
</dbReference>
<feature type="transmembrane region" description="Helical" evidence="6">
    <location>
        <begin position="88"/>
        <end position="109"/>
    </location>
</feature>
<feature type="transmembrane region" description="Helical" evidence="6">
    <location>
        <begin position="304"/>
        <end position="321"/>
    </location>
</feature>
<comment type="subcellular location">
    <subcellularLocation>
        <location evidence="1">Membrane</location>
        <topology evidence="1">Multi-pass membrane protein</topology>
    </subcellularLocation>
</comment>
<feature type="transmembrane region" description="Helical" evidence="6">
    <location>
        <begin position="268"/>
        <end position="289"/>
    </location>
</feature>
<keyword evidence="3 6" id="KW-0812">Transmembrane</keyword>
<keyword evidence="4 6" id="KW-1133">Transmembrane helix</keyword>
<keyword evidence="2" id="KW-0813">Transport</keyword>
<dbReference type="FunFam" id="1.20.1250.20:FF:000013">
    <property type="entry name" value="MFS general substrate transporter"/>
    <property type="match status" value="1"/>
</dbReference>
<dbReference type="Gene3D" id="1.20.1250.20">
    <property type="entry name" value="MFS general substrate transporter like domains"/>
    <property type="match status" value="2"/>
</dbReference>
<dbReference type="InterPro" id="IPR036259">
    <property type="entry name" value="MFS_trans_sf"/>
</dbReference>
<evidence type="ECO:0000256" key="4">
    <source>
        <dbReference type="ARBA" id="ARBA00022989"/>
    </source>
</evidence>
<feature type="transmembrane region" description="Helical" evidence="6">
    <location>
        <begin position="394"/>
        <end position="415"/>
    </location>
</feature>
<evidence type="ECO:0000313" key="7">
    <source>
        <dbReference type="EMBL" id="CZR68642.1"/>
    </source>
</evidence>
<dbReference type="AlphaFoldDB" id="A0A1L7XUD3"/>
<protein>
    <submittedName>
        <fullName evidence="7">Related to permease of the major facilitator superfamily</fullName>
    </submittedName>
</protein>
<feature type="transmembrane region" description="Helical" evidence="6">
    <location>
        <begin position="167"/>
        <end position="188"/>
    </location>
</feature>
<name>A0A1L7XUD3_9HELO</name>
<gene>
    <name evidence="7" type="ORF">PAC_18541</name>
</gene>
<keyword evidence="8" id="KW-1185">Reference proteome</keyword>
<organism evidence="7 8">
    <name type="scientific">Phialocephala subalpina</name>
    <dbReference type="NCBI Taxonomy" id="576137"/>
    <lineage>
        <taxon>Eukaryota</taxon>
        <taxon>Fungi</taxon>
        <taxon>Dikarya</taxon>
        <taxon>Ascomycota</taxon>
        <taxon>Pezizomycotina</taxon>
        <taxon>Leotiomycetes</taxon>
        <taxon>Helotiales</taxon>
        <taxon>Mollisiaceae</taxon>
        <taxon>Phialocephala</taxon>
        <taxon>Phialocephala fortinii species complex</taxon>
    </lineage>
</organism>
<feature type="transmembrane region" description="Helical" evidence="6">
    <location>
        <begin position="427"/>
        <end position="448"/>
    </location>
</feature>
<accession>A0A1L7XUD3</accession>